<gene>
    <name evidence="2" type="ORF">DL764_010819</name>
</gene>
<evidence type="ECO:0000256" key="1">
    <source>
        <dbReference type="SAM" id="MobiDB-lite"/>
    </source>
</evidence>
<sequence>METSSSSSVNTTVPTRGEDIKCMYVDPCTTGSQLRKAISHIFGRNKLCTRKIPPHVWVHYCRKHYQRCRYRNAQNYARTQCELVQEQIHRIQAWSDENKQSGRGSIVNNWSLCMRKREQNRMKQKKGGAPNVGGEAPDADEDEDRAVLNGTAVPEWLQDKTGDGYSTAQIEEIVVRLMEEMGRDQLTQIPDIEILPNISDIPDGTRSRTSTKRKASPGRGHKRTHSVGVSLRSDSQPMTRQSSHPSFGQSEDAQRSSPDEKRQRIANESTYGDRGGLVLPQPRLSDLPHTPGRPHPMASTRRTNALAQYSIATHDRENQPADPYTETHARHSQYNFGDPLPGPIAQRSGYSYQTLPSQYETHPISPSFSDTRGTSHWRSNSDIYGESDYTFHHPSSTGHQSYFQSYGASSPSYEKVYMPHNTSFSTPLSAGPPGYYDQVSPSLPPIRSFDTRTFDARAPRGSLVSDHASDYSTFRHTRHQSSPVTAHRIPASSAPEYNALPSSSRSTNTYDYPTYHHRRDSYVPQRQYEYRRVEESEKTKAVHAERR</sequence>
<evidence type="ECO:0000313" key="2">
    <source>
        <dbReference type="EMBL" id="RYO74475.1"/>
    </source>
</evidence>
<protein>
    <recommendedName>
        <fullName evidence="4">ORP1</fullName>
    </recommendedName>
</protein>
<dbReference type="AlphaFoldDB" id="A0A4Q4SUF7"/>
<keyword evidence="3" id="KW-1185">Reference proteome</keyword>
<feature type="compositionally biased region" description="Polar residues" evidence="1">
    <location>
        <begin position="232"/>
        <end position="251"/>
    </location>
</feature>
<feature type="compositionally biased region" description="Basic residues" evidence="1">
    <location>
        <begin position="209"/>
        <end position="225"/>
    </location>
</feature>
<proteinExistence type="predicted"/>
<feature type="compositionally biased region" description="Polar residues" evidence="1">
    <location>
        <begin position="500"/>
        <end position="511"/>
    </location>
</feature>
<feature type="region of interest" description="Disordered" evidence="1">
    <location>
        <begin position="119"/>
        <end position="141"/>
    </location>
</feature>
<comment type="caution">
    <text evidence="2">The sequence shown here is derived from an EMBL/GenBank/DDBJ whole genome shotgun (WGS) entry which is preliminary data.</text>
</comment>
<feature type="region of interest" description="Disordered" evidence="1">
    <location>
        <begin position="196"/>
        <end position="300"/>
    </location>
</feature>
<name>A0A4Q4SUF7_9PEZI</name>
<reference evidence="2 3" key="1">
    <citation type="submission" date="2018-06" db="EMBL/GenBank/DDBJ databases">
        <title>Complete Genomes of Monosporascus.</title>
        <authorList>
            <person name="Robinson A.J."/>
            <person name="Natvig D.O."/>
        </authorList>
    </citation>
    <scope>NUCLEOTIDE SEQUENCE [LARGE SCALE GENOMIC DNA]</scope>
    <source>
        <strain evidence="2 3">CBS 110550</strain>
    </source>
</reference>
<feature type="compositionally biased region" description="Basic and acidic residues" evidence="1">
    <location>
        <begin position="252"/>
        <end position="265"/>
    </location>
</feature>
<organism evidence="2 3">
    <name type="scientific">Monosporascus ibericus</name>
    <dbReference type="NCBI Taxonomy" id="155417"/>
    <lineage>
        <taxon>Eukaryota</taxon>
        <taxon>Fungi</taxon>
        <taxon>Dikarya</taxon>
        <taxon>Ascomycota</taxon>
        <taxon>Pezizomycotina</taxon>
        <taxon>Sordariomycetes</taxon>
        <taxon>Xylariomycetidae</taxon>
        <taxon>Xylariales</taxon>
        <taxon>Xylariales incertae sedis</taxon>
        <taxon>Monosporascus</taxon>
    </lineage>
</organism>
<evidence type="ECO:0008006" key="4">
    <source>
        <dbReference type="Google" id="ProtNLM"/>
    </source>
</evidence>
<evidence type="ECO:0000313" key="3">
    <source>
        <dbReference type="Proteomes" id="UP000293360"/>
    </source>
</evidence>
<feature type="region of interest" description="Disordered" evidence="1">
    <location>
        <begin position="474"/>
        <end position="525"/>
    </location>
</feature>
<feature type="compositionally biased region" description="Polar residues" evidence="1">
    <location>
        <begin position="474"/>
        <end position="484"/>
    </location>
</feature>
<dbReference type="EMBL" id="QJNU01001585">
    <property type="protein sequence ID" value="RYO74475.1"/>
    <property type="molecule type" value="Genomic_DNA"/>
</dbReference>
<accession>A0A4Q4SUF7</accession>
<dbReference type="OrthoDB" id="4161595at2759"/>
<dbReference type="Proteomes" id="UP000293360">
    <property type="component" value="Unassembled WGS sequence"/>
</dbReference>
<dbReference type="STRING" id="155417.A0A4Q4SUF7"/>